<dbReference type="Gene3D" id="3.40.430.10">
    <property type="entry name" value="Dihydrofolate Reductase, subunit A"/>
    <property type="match status" value="1"/>
</dbReference>
<dbReference type="InterPro" id="IPR024072">
    <property type="entry name" value="DHFR-like_dom_sf"/>
</dbReference>
<dbReference type="RefSeq" id="WP_011838761.1">
    <property type="nucleotide sequence ID" value="NC_009033.1"/>
</dbReference>
<dbReference type="PANTHER" id="PTHR38011:SF7">
    <property type="entry name" value="2,5-DIAMINO-6-RIBOSYLAMINO-4(3H)-PYRIMIDINONE 5'-PHOSPHATE REDUCTASE"/>
    <property type="match status" value="1"/>
</dbReference>
<dbReference type="PANTHER" id="PTHR38011">
    <property type="entry name" value="DIHYDROFOLATE REDUCTASE FAMILY PROTEIN (AFU_ORTHOLOGUE AFUA_8G06820)"/>
    <property type="match status" value="1"/>
</dbReference>
<feature type="domain" description="Bacterial bifunctional deaminase-reductase C-terminal" evidence="4">
    <location>
        <begin position="6"/>
        <end position="204"/>
    </location>
</feature>
<dbReference type="Proteomes" id="UP000000254">
    <property type="component" value="Chromosome"/>
</dbReference>
<dbReference type="STRING" id="399550.Smar_0461"/>
<proteinExistence type="predicted"/>
<protein>
    <submittedName>
        <fullName evidence="5">Bifunctional deaminase-reductase domain protein</fullName>
        <ecNumber evidence="5">1.1.1.193</ecNumber>
    </submittedName>
</protein>
<dbReference type="GeneID" id="4906984"/>
<dbReference type="GO" id="GO:0009231">
    <property type="term" value="P:riboflavin biosynthetic process"/>
    <property type="evidence" value="ECO:0007669"/>
    <property type="project" value="InterPro"/>
</dbReference>
<sequence length="227" mass="26015">MKLERPYVLVFSTISVDGGLSVKGKKYKLSSDRDLYRLHYFRSIVDAVMVGANTVIIDDPLLTIRLPGYKGKQPYRIVIDGKLRVTPKYKVFNTKYAPTILITSISNKDREIIKRFTSKGVKVLFIDTDKNDPSKLDLRKAVEKLYREFYIRKILIEGGGQLLASLLKNKLIDELYLSISPLIIGLNKTSLIEDFLESPLKLVLKNIFIDHITGEITINYKPVYEEQ</sequence>
<evidence type="ECO:0000313" key="5">
    <source>
        <dbReference type="EMBL" id="ABN69570.1"/>
    </source>
</evidence>
<evidence type="ECO:0000259" key="4">
    <source>
        <dbReference type="Pfam" id="PF01872"/>
    </source>
</evidence>
<dbReference type="EMBL" id="CP000575">
    <property type="protein sequence ID" value="ABN69570.1"/>
    <property type="molecule type" value="Genomic_DNA"/>
</dbReference>
<evidence type="ECO:0000256" key="3">
    <source>
        <dbReference type="ARBA" id="ARBA00023002"/>
    </source>
</evidence>
<reference evidence="6" key="1">
    <citation type="journal article" date="2009" name="BMC Genomics">
        <title>The complete genome sequence of Staphylothermus marinus reveals differences in sulfur metabolism among heterotrophic Crenarchaeota.</title>
        <authorList>
            <person name="Anderson I.J."/>
            <person name="Dharmarajan L."/>
            <person name="Rodriguez J."/>
            <person name="Hooper S."/>
            <person name="Porat I."/>
            <person name="Ulrich L.E."/>
            <person name="Elkins J.G."/>
            <person name="Mavromatis K."/>
            <person name="Sun H."/>
            <person name="Land M."/>
            <person name="Lapidus A."/>
            <person name="Lucas S."/>
            <person name="Barry K."/>
            <person name="Huber H."/>
            <person name="Zhulin I.B."/>
            <person name="Whitman W.B."/>
            <person name="Mukhopadhyay B."/>
            <person name="Woese C."/>
            <person name="Bristow J."/>
            <person name="Kyrpides N."/>
        </authorList>
    </citation>
    <scope>NUCLEOTIDE SEQUENCE [LARGE SCALE GENOMIC DNA]</scope>
    <source>
        <strain evidence="6">ATCC 43588 / DSM 3639 / JCM 9404 / F1</strain>
    </source>
</reference>
<dbReference type="AlphaFoldDB" id="A3DLR0"/>
<dbReference type="eggNOG" id="arCOG01484">
    <property type="taxonomic scope" value="Archaea"/>
</dbReference>
<evidence type="ECO:0000313" key="6">
    <source>
        <dbReference type="Proteomes" id="UP000000254"/>
    </source>
</evidence>
<comment type="pathway">
    <text evidence="1">Cofactor biosynthesis; riboflavin biosynthesis.</text>
</comment>
<dbReference type="SUPFAM" id="SSF53597">
    <property type="entry name" value="Dihydrofolate reductase-like"/>
    <property type="match status" value="1"/>
</dbReference>
<dbReference type="EC" id="1.1.1.193" evidence="5"/>
<name>A3DLR0_STAMF</name>
<accession>A3DLR0</accession>
<keyword evidence="3 5" id="KW-0560">Oxidoreductase</keyword>
<dbReference type="InterPro" id="IPR050765">
    <property type="entry name" value="Riboflavin_Biosynth_HTPR"/>
</dbReference>
<gene>
    <name evidence="5" type="ordered locus">Smar_0461</name>
</gene>
<dbReference type="GO" id="GO:0008703">
    <property type="term" value="F:5-amino-6-(5-phosphoribosylamino)uracil reductase activity"/>
    <property type="evidence" value="ECO:0007669"/>
    <property type="project" value="UniProtKB-EC"/>
</dbReference>
<dbReference type="HOGENOM" id="CLU_036590_4_1_2"/>
<evidence type="ECO:0000256" key="1">
    <source>
        <dbReference type="ARBA" id="ARBA00005104"/>
    </source>
</evidence>
<dbReference type="KEGG" id="smr:Smar_0461"/>
<dbReference type="InterPro" id="IPR002734">
    <property type="entry name" value="RibDG_C"/>
</dbReference>
<keyword evidence="6" id="KW-1185">Reference proteome</keyword>
<reference evidence="5 6" key="2">
    <citation type="journal article" date="2009" name="Stand. Genomic Sci.">
        <title>Complete genome sequence of Staphylothermus marinus Stetter and Fiala 1986 type strain F1.</title>
        <authorList>
            <person name="Anderson I.J."/>
            <person name="Sun H."/>
            <person name="Lapidus A."/>
            <person name="Copeland A."/>
            <person name="Glavina Del Rio T."/>
            <person name="Tice H."/>
            <person name="Dalin E."/>
            <person name="Lucas S."/>
            <person name="Barry K."/>
            <person name="Land M."/>
            <person name="Richardson P."/>
            <person name="Huber H."/>
            <person name="Kyrpides N.C."/>
        </authorList>
    </citation>
    <scope>NUCLEOTIDE SEQUENCE [LARGE SCALE GENOMIC DNA]</scope>
    <source>
        <strain evidence="6">ATCC 43588 / DSM 3639 / JCM 9404 / F1</strain>
    </source>
</reference>
<dbReference type="Pfam" id="PF01872">
    <property type="entry name" value="RibD_C"/>
    <property type="match status" value="1"/>
</dbReference>
<keyword evidence="2" id="KW-0521">NADP</keyword>
<evidence type="ECO:0000256" key="2">
    <source>
        <dbReference type="ARBA" id="ARBA00022857"/>
    </source>
</evidence>
<organism evidence="5 6">
    <name type="scientific">Staphylothermus marinus (strain ATCC 43588 / DSM 3639 / JCM 9404 / F1)</name>
    <dbReference type="NCBI Taxonomy" id="399550"/>
    <lineage>
        <taxon>Archaea</taxon>
        <taxon>Thermoproteota</taxon>
        <taxon>Thermoprotei</taxon>
        <taxon>Desulfurococcales</taxon>
        <taxon>Desulfurococcaceae</taxon>
        <taxon>Staphylothermus</taxon>
    </lineage>
</organism>